<dbReference type="Proteomes" id="UP000295157">
    <property type="component" value="Unassembled WGS sequence"/>
</dbReference>
<gene>
    <name evidence="2" type="ORF">E1267_25970</name>
</gene>
<comment type="caution">
    <text evidence="2">The sequence shown here is derived from an EMBL/GenBank/DDBJ whole genome shotgun (WGS) entry which is preliminary data.</text>
</comment>
<protein>
    <submittedName>
        <fullName evidence="2">Uncharacterized protein</fullName>
    </submittedName>
</protein>
<evidence type="ECO:0000313" key="3">
    <source>
        <dbReference type="Proteomes" id="UP000295157"/>
    </source>
</evidence>
<evidence type="ECO:0000256" key="1">
    <source>
        <dbReference type="SAM" id="MobiDB-lite"/>
    </source>
</evidence>
<feature type="non-terminal residue" evidence="2">
    <location>
        <position position="119"/>
    </location>
</feature>
<dbReference type="EMBL" id="SMJZ01000110">
    <property type="protein sequence ID" value="TDC03493.1"/>
    <property type="molecule type" value="Genomic_DNA"/>
</dbReference>
<feature type="region of interest" description="Disordered" evidence="1">
    <location>
        <begin position="1"/>
        <end position="119"/>
    </location>
</feature>
<accession>A0A4R4N881</accession>
<feature type="compositionally biased region" description="Low complexity" evidence="1">
    <location>
        <begin position="108"/>
        <end position="119"/>
    </location>
</feature>
<name>A0A4R4N881_9ACTN</name>
<sequence>MPPFAAPVPDDEPPEPPKGRRPYSSPTAEPEVEPRRPRRVVNRPDKLVAGGPLSEPAEEEPETYHGTRIPPYVRVYPVEEPPETEPVPEPPEEHPEDDDEPGVRRVGRPPAGRPTRPDL</sequence>
<evidence type="ECO:0000313" key="2">
    <source>
        <dbReference type="EMBL" id="TDC03493.1"/>
    </source>
</evidence>
<reference evidence="2 3" key="1">
    <citation type="submission" date="2019-02" db="EMBL/GenBank/DDBJ databases">
        <title>Draft genome sequences of novel Actinobacteria.</title>
        <authorList>
            <person name="Sahin N."/>
            <person name="Ay H."/>
            <person name="Saygin H."/>
        </authorList>
    </citation>
    <scope>NUCLEOTIDE SEQUENCE [LARGE SCALE GENOMIC DNA]</scope>
    <source>
        <strain evidence="2 3">KC201</strain>
    </source>
</reference>
<organism evidence="2 3">
    <name type="scientific">Nonomuraea longispora</name>
    <dbReference type="NCBI Taxonomy" id="1848320"/>
    <lineage>
        <taxon>Bacteria</taxon>
        <taxon>Bacillati</taxon>
        <taxon>Actinomycetota</taxon>
        <taxon>Actinomycetes</taxon>
        <taxon>Streptosporangiales</taxon>
        <taxon>Streptosporangiaceae</taxon>
        <taxon>Nonomuraea</taxon>
    </lineage>
</organism>
<keyword evidence="3" id="KW-1185">Reference proteome</keyword>
<proteinExistence type="predicted"/>
<dbReference type="AlphaFoldDB" id="A0A4R4N881"/>